<evidence type="ECO:0000256" key="3">
    <source>
        <dbReference type="ARBA" id="ARBA00022840"/>
    </source>
</evidence>
<feature type="compositionally biased region" description="Low complexity" evidence="4">
    <location>
        <begin position="578"/>
        <end position="602"/>
    </location>
</feature>
<keyword evidence="3" id="KW-0067">ATP-binding</keyword>
<feature type="region of interest" description="Disordered" evidence="4">
    <location>
        <begin position="511"/>
        <end position="657"/>
    </location>
</feature>
<dbReference type="SMART" id="SM00382">
    <property type="entry name" value="AAA"/>
    <property type="match status" value="2"/>
</dbReference>
<dbReference type="PRINTS" id="PR00081">
    <property type="entry name" value="GDHRDH"/>
</dbReference>
<feature type="domain" description="ABC transporter" evidence="5">
    <location>
        <begin position="5"/>
        <end position="223"/>
    </location>
</feature>
<dbReference type="PROSITE" id="PS00211">
    <property type="entry name" value="ABC_TRANSPORTER_1"/>
    <property type="match status" value="2"/>
</dbReference>
<dbReference type="EMBL" id="BSVA01000001">
    <property type="protein sequence ID" value="GMA89900.1"/>
    <property type="molecule type" value="Genomic_DNA"/>
</dbReference>
<dbReference type="Gene3D" id="3.40.50.300">
    <property type="entry name" value="P-loop containing nucleotide triphosphate hydrolases"/>
    <property type="match status" value="2"/>
</dbReference>
<dbReference type="Gene3D" id="3.40.50.720">
    <property type="entry name" value="NAD(P)-binding Rossmann-like Domain"/>
    <property type="match status" value="1"/>
</dbReference>
<keyword evidence="2" id="KW-0547">Nucleotide-binding</keyword>
<evidence type="ECO:0000256" key="4">
    <source>
        <dbReference type="SAM" id="MobiDB-lite"/>
    </source>
</evidence>
<feature type="domain" description="ABC transporter" evidence="5">
    <location>
        <begin position="287"/>
        <end position="512"/>
    </location>
</feature>
<protein>
    <recommendedName>
        <fullName evidence="5">ABC transporter domain-containing protein</fullName>
    </recommendedName>
</protein>
<dbReference type="InterPro" id="IPR003593">
    <property type="entry name" value="AAA+_ATPase"/>
</dbReference>
<dbReference type="InterPro" id="IPR020904">
    <property type="entry name" value="Sc_DH/Rdtase_CS"/>
</dbReference>
<accession>A0ABQ6JRM8</accession>
<dbReference type="PROSITE" id="PS00061">
    <property type="entry name" value="ADH_SHORT"/>
    <property type="match status" value="1"/>
</dbReference>
<dbReference type="PANTHER" id="PTHR42855:SF1">
    <property type="entry name" value="ABC TRANSPORTER DOMAIN-CONTAINING PROTEIN"/>
    <property type="match status" value="1"/>
</dbReference>
<dbReference type="SUPFAM" id="SSF51735">
    <property type="entry name" value="NAD(P)-binding Rossmann-fold domains"/>
    <property type="match status" value="1"/>
</dbReference>
<dbReference type="InterPro" id="IPR003439">
    <property type="entry name" value="ABC_transporter-like_ATP-bd"/>
</dbReference>
<comment type="caution">
    <text evidence="6">The sequence shown here is derived from an EMBL/GenBank/DDBJ whole genome shotgun (WGS) entry which is preliminary data.</text>
</comment>
<organism evidence="6 7">
    <name type="scientific">Homoserinibacter gongjuensis</name>
    <dbReference type="NCBI Taxonomy" id="1162968"/>
    <lineage>
        <taxon>Bacteria</taxon>
        <taxon>Bacillati</taxon>
        <taxon>Actinomycetota</taxon>
        <taxon>Actinomycetes</taxon>
        <taxon>Micrococcales</taxon>
        <taxon>Microbacteriaceae</taxon>
        <taxon>Homoserinibacter</taxon>
    </lineage>
</organism>
<proteinExistence type="inferred from homology"/>
<dbReference type="SUPFAM" id="SSF52540">
    <property type="entry name" value="P-loop containing nucleoside triphosphate hydrolases"/>
    <property type="match status" value="2"/>
</dbReference>
<evidence type="ECO:0000313" key="6">
    <source>
        <dbReference type="EMBL" id="GMA89900.1"/>
    </source>
</evidence>
<evidence type="ECO:0000313" key="7">
    <source>
        <dbReference type="Proteomes" id="UP001157069"/>
    </source>
</evidence>
<dbReference type="InterPro" id="IPR017871">
    <property type="entry name" value="ABC_transporter-like_CS"/>
</dbReference>
<reference evidence="7" key="1">
    <citation type="journal article" date="2019" name="Int. J. Syst. Evol. Microbiol.">
        <title>The Global Catalogue of Microorganisms (GCM) 10K type strain sequencing project: providing services to taxonomists for standard genome sequencing and annotation.</title>
        <authorList>
            <consortium name="The Broad Institute Genomics Platform"/>
            <consortium name="The Broad Institute Genome Sequencing Center for Infectious Disease"/>
            <person name="Wu L."/>
            <person name="Ma J."/>
        </authorList>
    </citation>
    <scope>NUCLEOTIDE SEQUENCE [LARGE SCALE GENOMIC DNA]</scope>
    <source>
        <strain evidence="7">NBRC 108755</strain>
    </source>
</reference>
<dbReference type="InterPro" id="IPR002347">
    <property type="entry name" value="SDR_fam"/>
</dbReference>
<dbReference type="PANTHER" id="PTHR42855">
    <property type="entry name" value="ABC TRANSPORTER ATP-BINDING SUBUNIT"/>
    <property type="match status" value="1"/>
</dbReference>
<evidence type="ECO:0000256" key="1">
    <source>
        <dbReference type="ARBA" id="ARBA00006484"/>
    </source>
</evidence>
<dbReference type="Proteomes" id="UP001157069">
    <property type="component" value="Unassembled WGS sequence"/>
</dbReference>
<comment type="similarity">
    <text evidence="1">Belongs to the short-chain dehydrogenases/reductases (SDR) family.</text>
</comment>
<dbReference type="InterPro" id="IPR027417">
    <property type="entry name" value="P-loop_NTPase"/>
</dbReference>
<dbReference type="Pfam" id="PF00005">
    <property type="entry name" value="ABC_tran"/>
    <property type="match status" value="2"/>
</dbReference>
<gene>
    <name evidence="6" type="ORF">GCM10025869_04290</name>
</gene>
<sequence>MAHLLGAEGISLSFPTKDVFVRLTVGLDEGDRIGVVGRNGDGKSTLLRILAGRQQPDSGRVTVRGGTRIGMLDQADRLPEDETIHHAVVGDRAEHEWAGDAKVRDVVHGLLGDLPFEARIGELSGGQRRRVALAALLSREWDVVFLDEPTNHLDVEGVAWLAEHLKTRWSKNQGGLVVVTHDRWFLDEVSTDTWEVHDGIVEPFEGGYAAYVLQRVERDRMAAASEAKRQNLMRKELAWLRRGAPARTSKPKFRIDAANALISDVPPVRDRVALEQLATSRLGKDVVDLLDVAVTFPDGAGGEREVLRDITWRIAPGERTGILGVNGAGKSTLLGLVAGTVAPTAGRVKTGKTVRIAVLDQRLSELDEIADDRVADVVGRQRASYRVGSGAELTPGQLLERLGFSNAQLSTPVRDLSGGQKRRLQLLLILLDEPNVLILDEPTNDLDTDMLAAMEDLLDSWPGTLLVVSHDRYLIERVTDQQYAVMGGGMRHLPGGVDEYLRLRRHVVSGASPRRDPIRRLSPRRWSTPPSREPSAAPPRRSSHPWNGAWRSSPTRSRRSMTRSHPPTRATTRCCSACRPSWPSSRPSRPRSRTAGSRSARPSRAESRGGFGAPRSPRQRQSAETAAEGHGTEVPRAPRSCGPSLRPSDEHTSPEGIGTMRTYLVTGAASGIGKATQELLEERGHRVIGLDLHGTDIDADLATAEGRAGLADAVRAKAPDGLDAIVAVAGVALPTSLTVRVNYFGTLATLENLRPLLAGSEAPRAVVVSSMASFMPVDDELVALLASGNEDAAVARADVLAGGESGGLIYASTKRALSEWVRTQSIAEQWAGAGIPLNAVGPGIILTPMTAPLMQTAESRDQMAHVVPMPLGGPAEPIVIARALAWLASEENTHMAGQTVYVDGGADVALRGPHVFGTTA</sequence>
<name>A0ABQ6JRM8_9MICO</name>
<dbReference type="PROSITE" id="PS50893">
    <property type="entry name" value="ABC_TRANSPORTER_2"/>
    <property type="match status" value="2"/>
</dbReference>
<evidence type="ECO:0000256" key="2">
    <source>
        <dbReference type="ARBA" id="ARBA00022741"/>
    </source>
</evidence>
<dbReference type="InterPro" id="IPR036291">
    <property type="entry name" value="NAD(P)-bd_dom_sf"/>
</dbReference>
<dbReference type="CDD" id="cd03221">
    <property type="entry name" value="ABCF_EF-3"/>
    <property type="match status" value="2"/>
</dbReference>
<evidence type="ECO:0000259" key="5">
    <source>
        <dbReference type="PROSITE" id="PS50893"/>
    </source>
</evidence>
<feature type="compositionally biased region" description="Low complexity" evidence="4">
    <location>
        <begin position="524"/>
        <end position="540"/>
    </location>
</feature>
<keyword evidence="7" id="KW-1185">Reference proteome</keyword>
<dbReference type="Pfam" id="PF13561">
    <property type="entry name" value="adh_short_C2"/>
    <property type="match status" value="1"/>
</dbReference>
<dbReference type="InterPro" id="IPR051309">
    <property type="entry name" value="ABCF_ATPase"/>
</dbReference>